<proteinExistence type="predicted"/>
<gene>
    <name evidence="2" type="ORF">KVT40_002790</name>
</gene>
<organism evidence="2 3">
    <name type="scientific">Elsinoe batatas</name>
    <dbReference type="NCBI Taxonomy" id="2601811"/>
    <lineage>
        <taxon>Eukaryota</taxon>
        <taxon>Fungi</taxon>
        <taxon>Dikarya</taxon>
        <taxon>Ascomycota</taxon>
        <taxon>Pezizomycotina</taxon>
        <taxon>Dothideomycetes</taxon>
        <taxon>Dothideomycetidae</taxon>
        <taxon>Myriangiales</taxon>
        <taxon>Elsinoaceae</taxon>
        <taxon>Elsinoe</taxon>
    </lineage>
</organism>
<dbReference type="OrthoDB" id="3860121at2759"/>
<accession>A0A8K0L4T8</accession>
<feature type="region of interest" description="Disordered" evidence="1">
    <location>
        <begin position="1"/>
        <end position="221"/>
    </location>
</feature>
<evidence type="ECO:0008006" key="4">
    <source>
        <dbReference type="Google" id="ProtNLM"/>
    </source>
</evidence>
<feature type="compositionally biased region" description="Low complexity" evidence="1">
    <location>
        <begin position="191"/>
        <end position="210"/>
    </location>
</feature>
<name>A0A8K0L4T8_9PEZI</name>
<dbReference type="EMBL" id="JAESVG020000003">
    <property type="protein sequence ID" value="KAG8628925.1"/>
    <property type="molecule type" value="Genomic_DNA"/>
</dbReference>
<evidence type="ECO:0000313" key="2">
    <source>
        <dbReference type="EMBL" id="KAG8628925.1"/>
    </source>
</evidence>
<keyword evidence="3" id="KW-1185">Reference proteome</keyword>
<reference evidence="2" key="1">
    <citation type="submission" date="2021-07" db="EMBL/GenBank/DDBJ databases">
        <title>Elsinoe batatas strain:CRI-CJ2 Genome sequencing and assembly.</title>
        <authorList>
            <person name="Huang L."/>
        </authorList>
    </citation>
    <scope>NUCLEOTIDE SEQUENCE</scope>
    <source>
        <strain evidence="2">CRI-CJ2</strain>
    </source>
</reference>
<comment type="caution">
    <text evidence="2">The sequence shown here is derived from an EMBL/GenBank/DDBJ whole genome shotgun (WGS) entry which is preliminary data.</text>
</comment>
<protein>
    <recommendedName>
        <fullName evidence="4">JmjC domain-containing protein</fullName>
    </recommendedName>
</protein>
<sequence length="675" mass="74927">MGLIGQDVPRDTRSYQEDEYIEEIPPSRRPNKRRRIDTSRQSAEGTTVTGDLAIRSSPATPATPSAARAALSSKSSHQQMSTSTRNDDIVLPRSSIRGLYPTNPEEVSRANGTRASHRRAGNAALPNPSPTRRGNDVSSRVPRETFNIETEGTASARRVGSLAPASDNLPGPSGSVPNRGAAPVRYRSSVTAPSQATSTRRTSRSGATPRIKQEDISGDQRILRDSRFESLSRSEASTLLQESKRSLGYYLEKIFRENTRKLQSVRTAATDVENPIPEDTRPGAREWFIRKATKTILAVVQDPITNLDAHQSLENVELYYCNSDAEATVDYATARDPITQYLHTFFPDMKIQVQDLEQPWWAESTVEIQTSELLERVNRSRPSRKQYHALDLRLDDGDAAATVPRFLRRDRDTWWYNDLDNHVKSHGIARFQGMGGAHRPVLEGSQIASRSGHGVLPRADGLAAYNEKWRYGMVATGGCVTAPSEDSFGSYSHTTVHQGSVLLCWLSVADTTDEQKDHVYNAATEGEPIDPNHPWRGVVLKPGDTFVMAPSTTYFTIRAEDESTLCFGGQFMRRSQLESWVKVLNRQWGHHNAQNEYEGFSADGLLCLAKEVLAKAGRNGSESGLTADHFGGFEHMIHVLRELLKLREKMSDDLAAVLSDVAANQDLLDRAGIQW</sequence>
<feature type="compositionally biased region" description="Low complexity" evidence="1">
    <location>
        <begin position="55"/>
        <end position="84"/>
    </location>
</feature>
<evidence type="ECO:0000256" key="1">
    <source>
        <dbReference type="SAM" id="MobiDB-lite"/>
    </source>
</evidence>
<evidence type="ECO:0000313" key="3">
    <source>
        <dbReference type="Proteomes" id="UP000809789"/>
    </source>
</evidence>
<dbReference type="AlphaFoldDB" id="A0A8K0L4T8"/>
<dbReference type="Proteomes" id="UP000809789">
    <property type="component" value="Unassembled WGS sequence"/>
</dbReference>
<feature type="compositionally biased region" description="Polar residues" evidence="1">
    <location>
        <begin position="39"/>
        <end position="49"/>
    </location>
</feature>